<protein>
    <submittedName>
        <fullName evidence="2">Uncharacterized protein</fullName>
    </submittedName>
</protein>
<accession>A0A445CUQ7</accession>
<proteinExistence type="predicted"/>
<organism evidence="2 3">
    <name type="scientific">Arachis hypogaea</name>
    <name type="common">Peanut</name>
    <dbReference type="NCBI Taxonomy" id="3818"/>
    <lineage>
        <taxon>Eukaryota</taxon>
        <taxon>Viridiplantae</taxon>
        <taxon>Streptophyta</taxon>
        <taxon>Embryophyta</taxon>
        <taxon>Tracheophyta</taxon>
        <taxon>Spermatophyta</taxon>
        <taxon>Magnoliopsida</taxon>
        <taxon>eudicotyledons</taxon>
        <taxon>Gunneridae</taxon>
        <taxon>Pentapetalae</taxon>
        <taxon>rosids</taxon>
        <taxon>fabids</taxon>
        <taxon>Fabales</taxon>
        <taxon>Fabaceae</taxon>
        <taxon>Papilionoideae</taxon>
        <taxon>50 kb inversion clade</taxon>
        <taxon>dalbergioids sensu lato</taxon>
        <taxon>Dalbergieae</taxon>
        <taxon>Pterocarpus clade</taxon>
        <taxon>Arachis</taxon>
    </lineage>
</organism>
<feature type="compositionally biased region" description="Basic residues" evidence="1">
    <location>
        <begin position="92"/>
        <end position="107"/>
    </location>
</feature>
<gene>
    <name evidence="2" type="ORF">Ahy_A06g029968</name>
</gene>
<evidence type="ECO:0000313" key="2">
    <source>
        <dbReference type="EMBL" id="RYR54660.1"/>
    </source>
</evidence>
<feature type="region of interest" description="Disordered" evidence="1">
    <location>
        <begin position="74"/>
        <end position="153"/>
    </location>
</feature>
<evidence type="ECO:0000256" key="1">
    <source>
        <dbReference type="SAM" id="MobiDB-lite"/>
    </source>
</evidence>
<sequence length="206" mass="23736">MVVEKKKADLKRCTPSYILSIFEQLTKSNAEAKSLEINAMEFEFLRFTPRWTLKQKIMVALARSYDLASNKMQKKVSSPEEEVDEDTEPIVKRIRRLNQASRRHGKTKKEDDKIIHQNNNIDEKDNGSNDVNKHTLSNESQLKPMKVPEHDGARINEQTNIIENAKNEPNKMKLDSPLNKAQSKTNLEECLAELERNTGILSMRDS</sequence>
<name>A0A445CUQ7_ARAHY</name>
<dbReference type="EMBL" id="SDMP01000006">
    <property type="protein sequence ID" value="RYR54660.1"/>
    <property type="molecule type" value="Genomic_DNA"/>
</dbReference>
<reference evidence="2 3" key="1">
    <citation type="submission" date="2019-01" db="EMBL/GenBank/DDBJ databases">
        <title>Sequencing of cultivated peanut Arachis hypogaea provides insights into genome evolution and oil improvement.</title>
        <authorList>
            <person name="Chen X."/>
        </authorList>
    </citation>
    <scope>NUCLEOTIDE SEQUENCE [LARGE SCALE GENOMIC DNA]</scope>
    <source>
        <strain evidence="3">cv. Fuhuasheng</strain>
        <tissue evidence="2">Leaves</tissue>
    </source>
</reference>
<feature type="compositionally biased region" description="Basic and acidic residues" evidence="1">
    <location>
        <begin position="108"/>
        <end position="133"/>
    </location>
</feature>
<comment type="caution">
    <text evidence="2">The sequence shown here is derived from an EMBL/GenBank/DDBJ whole genome shotgun (WGS) entry which is preliminary data.</text>
</comment>
<dbReference type="Proteomes" id="UP000289738">
    <property type="component" value="Chromosome A06"/>
</dbReference>
<keyword evidence="3" id="KW-1185">Reference proteome</keyword>
<feature type="compositionally biased region" description="Acidic residues" evidence="1">
    <location>
        <begin position="79"/>
        <end position="88"/>
    </location>
</feature>
<evidence type="ECO:0000313" key="3">
    <source>
        <dbReference type="Proteomes" id="UP000289738"/>
    </source>
</evidence>
<dbReference type="AlphaFoldDB" id="A0A445CUQ7"/>